<proteinExistence type="predicted"/>
<evidence type="ECO:0000313" key="2">
    <source>
        <dbReference type="Proteomes" id="UP001273166"/>
    </source>
</evidence>
<dbReference type="GeneID" id="87888437"/>
<accession>A0AAJ0M0Q3</accession>
<gene>
    <name evidence="1" type="ORF">B0T15DRAFT_537374</name>
</gene>
<dbReference type="EMBL" id="JAUDZG010000005">
    <property type="protein sequence ID" value="KAK3304711.1"/>
    <property type="molecule type" value="Genomic_DNA"/>
</dbReference>
<dbReference type="AlphaFoldDB" id="A0AAJ0M0Q3"/>
<reference evidence="1" key="2">
    <citation type="submission" date="2023-06" db="EMBL/GenBank/DDBJ databases">
        <authorList>
            <consortium name="Lawrence Berkeley National Laboratory"/>
            <person name="Mondo S.J."/>
            <person name="Hensen N."/>
            <person name="Bonometti L."/>
            <person name="Westerberg I."/>
            <person name="Brannstrom I.O."/>
            <person name="Guillou S."/>
            <person name="Cros-Aarteil S."/>
            <person name="Calhoun S."/>
            <person name="Haridas S."/>
            <person name="Kuo A."/>
            <person name="Pangilinan J."/>
            <person name="Riley R."/>
            <person name="Labutti K."/>
            <person name="Andreopoulos B."/>
            <person name="Lipzen A."/>
            <person name="Chen C."/>
            <person name="Yanf M."/>
            <person name="Daum C."/>
            <person name="Ng V."/>
            <person name="Clum A."/>
            <person name="Steindorff A."/>
            <person name="Ohm R."/>
            <person name="Martin F."/>
            <person name="Silar P."/>
            <person name="Natvig D."/>
            <person name="Lalanne C."/>
            <person name="Gautier V."/>
            <person name="Ament-Velasquez S.L."/>
            <person name="Kruys A."/>
            <person name="Hutchinson M.I."/>
            <person name="Powell A.J."/>
            <person name="Barry K."/>
            <person name="Miller A.N."/>
            <person name="Grigoriev I.V."/>
            <person name="Debuchy R."/>
            <person name="Gladieux P."/>
            <person name="Thoren M.H."/>
            <person name="Johannesson H."/>
        </authorList>
    </citation>
    <scope>NUCLEOTIDE SEQUENCE</scope>
    <source>
        <strain evidence="1">CBS 333.67</strain>
    </source>
</reference>
<protein>
    <submittedName>
        <fullName evidence="1">Uncharacterized protein</fullName>
    </submittedName>
</protein>
<comment type="caution">
    <text evidence="1">The sequence shown here is derived from an EMBL/GenBank/DDBJ whole genome shotgun (WGS) entry which is preliminary data.</text>
</comment>
<name>A0AAJ0M0Q3_9PEZI</name>
<sequence length="85" mass="9652">MSWIRVLLVTYSFPTPKILCHGPPLSFSSGLHMEYMDDRKVEFETADTLYGLTPSARNHIIRSQPILLRYRTSGIGVKTVDILTV</sequence>
<dbReference type="Proteomes" id="UP001273166">
    <property type="component" value="Unassembled WGS sequence"/>
</dbReference>
<evidence type="ECO:0000313" key="1">
    <source>
        <dbReference type="EMBL" id="KAK3304711.1"/>
    </source>
</evidence>
<reference evidence="1" key="1">
    <citation type="journal article" date="2023" name="Mol. Phylogenet. Evol.">
        <title>Genome-scale phylogeny and comparative genomics of the fungal order Sordariales.</title>
        <authorList>
            <person name="Hensen N."/>
            <person name="Bonometti L."/>
            <person name="Westerberg I."/>
            <person name="Brannstrom I.O."/>
            <person name="Guillou S."/>
            <person name="Cros-Aarteil S."/>
            <person name="Calhoun S."/>
            <person name="Haridas S."/>
            <person name="Kuo A."/>
            <person name="Mondo S."/>
            <person name="Pangilinan J."/>
            <person name="Riley R."/>
            <person name="LaButti K."/>
            <person name="Andreopoulos B."/>
            <person name="Lipzen A."/>
            <person name="Chen C."/>
            <person name="Yan M."/>
            <person name="Daum C."/>
            <person name="Ng V."/>
            <person name="Clum A."/>
            <person name="Steindorff A."/>
            <person name="Ohm R.A."/>
            <person name="Martin F."/>
            <person name="Silar P."/>
            <person name="Natvig D.O."/>
            <person name="Lalanne C."/>
            <person name="Gautier V."/>
            <person name="Ament-Velasquez S.L."/>
            <person name="Kruys A."/>
            <person name="Hutchinson M.I."/>
            <person name="Powell A.J."/>
            <person name="Barry K."/>
            <person name="Miller A.N."/>
            <person name="Grigoriev I.V."/>
            <person name="Debuchy R."/>
            <person name="Gladieux P."/>
            <person name="Hiltunen Thoren M."/>
            <person name="Johannesson H."/>
        </authorList>
    </citation>
    <scope>NUCLEOTIDE SEQUENCE</scope>
    <source>
        <strain evidence="1">CBS 333.67</strain>
    </source>
</reference>
<keyword evidence="2" id="KW-1185">Reference proteome</keyword>
<organism evidence="1 2">
    <name type="scientific">Chaetomium strumarium</name>
    <dbReference type="NCBI Taxonomy" id="1170767"/>
    <lineage>
        <taxon>Eukaryota</taxon>
        <taxon>Fungi</taxon>
        <taxon>Dikarya</taxon>
        <taxon>Ascomycota</taxon>
        <taxon>Pezizomycotina</taxon>
        <taxon>Sordariomycetes</taxon>
        <taxon>Sordariomycetidae</taxon>
        <taxon>Sordariales</taxon>
        <taxon>Chaetomiaceae</taxon>
        <taxon>Chaetomium</taxon>
    </lineage>
</organism>
<dbReference type="RefSeq" id="XP_062720491.1">
    <property type="nucleotide sequence ID" value="XM_062869608.1"/>
</dbReference>